<protein>
    <submittedName>
        <fullName evidence="2">Uncharacterized protein</fullName>
    </submittedName>
</protein>
<dbReference type="EMBL" id="JAWWNJ010000011">
    <property type="protein sequence ID" value="KAK7044294.1"/>
    <property type="molecule type" value="Genomic_DNA"/>
</dbReference>
<keyword evidence="1" id="KW-1133">Transmembrane helix</keyword>
<evidence type="ECO:0000313" key="2">
    <source>
        <dbReference type="EMBL" id="KAK7044294.1"/>
    </source>
</evidence>
<keyword evidence="1" id="KW-0812">Transmembrane</keyword>
<dbReference type="AlphaFoldDB" id="A0AAW0CY01"/>
<reference evidence="2 3" key="1">
    <citation type="journal article" date="2024" name="J Genomics">
        <title>Draft genome sequencing and assembly of Favolaschia claudopus CIRM-BRFM 2984 isolated from oak limbs.</title>
        <authorList>
            <person name="Navarro D."/>
            <person name="Drula E."/>
            <person name="Chaduli D."/>
            <person name="Cazenave R."/>
            <person name="Ahrendt S."/>
            <person name="Wang J."/>
            <person name="Lipzen A."/>
            <person name="Daum C."/>
            <person name="Barry K."/>
            <person name="Grigoriev I.V."/>
            <person name="Favel A."/>
            <person name="Rosso M.N."/>
            <person name="Martin F."/>
        </authorList>
    </citation>
    <scope>NUCLEOTIDE SEQUENCE [LARGE SCALE GENOMIC DNA]</scope>
    <source>
        <strain evidence="2 3">CIRM-BRFM 2984</strain>
    </source>
</reference>
<sequence>MSQHLCLCSRGSARVYTRIRVLVCLHIYTPHLLFILILLTLIRPPPFLFTISYRDYYHHETSSLAGPHLRHVPCIAHLAASSSAQATSTTSFEVSLSSTSSSAAYSALVSPLLLISTVVTSRSYAYTDSSVYASGRAWATPVPAAGSVCILLFPPHPTPLPPSPYPTLVISSEVPCHYYTVLVASLKQPTDTRSNARQAIRSYSVGVGVGC</sequence>
<gene>
    <name evidence="2" type="ORF">R3P38DRAFT_3176553</name>
</gene>
<feature type="transmembrane region" description="Helical" evidence="1">
    <location>
        <begin position="21"/>
        <end position="42"/>
    </location>
</feature>
<accession>A0AAW0CY01</accession>
<proteinExistence type="predicted"/>
<evidence type="ECO:0000256" key="1">
    <source>
        <dbReference type="SAM" id="Phobius"/>
    </source>
</evidence>
<dbReference type="Proteomes" id="UP001362999">
    <property type="component" value="Unassembled WGS sequence"/>
</dbReference>
<name>A0AAW0CY01_9AGAR</name>
<organism evidence="2 3">
    <name type="scientific">Favolaschia claudopus</name>
    <dbReference type="NCBI Taxonomy" id="2862362"/>
    <lineage>
        <taxon>Eukaryota</taxon>
        <taxon>Fungi</taxon>
        <taxon>Dikarya</taxon>
        <taxon>Basidiomycota</taxon>
        <taxon>Agaricomycotina</taxon>
        <taxon>Agaricomycetes</taxon>
        <taxon>Agaricomycetidae</taxon>
        <taxon>Agaricales</taxon>
        <taxon>Marasmiineae</taxon>
        <taxon>Mycenaceae</taxon>
        <taxon>Favolaschia</taxon>
    </lineage>
</organism>
<evidence type="ECO:0000313" key="3">
    <source>
        <dbReference type="Proteomes" id="UP001362999"/>
    </source>
</evidence>
<comment type="caution">
    <text evidence="2">The sequence shown here is derived from an EMBL/GenBank/DDBJ whole genome shotgun (WGS) entry which is preliminary data.</text>
</comment>
<keyword evidence="1" id="KW-0472">Membrane</keyword>
<keyword evidence="3" id="KW-1185">Reference proteome</keyword>